<gene>
    <name evidence="2" type="ORF">DWU99_13150</name>
</gene>
<reference evidence="2 3" key="1">
    <citation type="submission" date="2018-07" db="EMBL/GenBank/DDBJ databases">
        <title>Dyella monticola sp. nov. and Dyella psychrodurans sp. nov. isolated from monsoon evergreen broad-leaved forest soil of Dinghu Mountain, China.</title>
        <authorList>
            <person name="Gao Z."/>
            <person name="Qiu L."/>
        </authorList>
    </citation>
    <scope>NUCLEOTIDE SEQUENCE [LARGE SCALE GENOMIC DNA]</scope>
    <source>
        <strain evidence="2 3">4MSK11</strain>
    </source>
</reference>
<evidence type="ECO:0000313" key="2">
    <source>
        <dbReference type="EMBL" id="RDS82359.1"/>
    </source>
</evidence>
<dbReference type="PANTHER" id="PTHR43451:SF1">
    <property type="entry name" value="ACETYLTRANSFERASE"/>
    <property type="match status" value="1"/>
</dbReference>
<dbReference type="Proteomes" id="UP000255334">
    <property type="component" value="Unassembled WGS sequence"/>
</dbReference>
<dbReference type="SUPFAM" id="SSF55729">
    <property type="entry name" value="Acyl-CoA N-acyltransferases (Nat)"/>
    <property type="match status" value="1"/>
</dbReference>
<dbReference type="OrthoDB" id="9789605at2"/>
<dbReference type="InterPro" id="IPR016181">
    <property type="entry name" value="Acyl_CoA_acyltransferase"/>
</dbReference>
<organism evidence="2 3">
    <name type="scientific">Dyella psychrodurans</name>
    <dbReference type="NCBI Taxonomy" id="1927960"/>
    <lineage>
        <taxon>Bacteria</taxon>
        <taxon>Pseudomonadati</taxon>
        <taxon>Pseudomonadota</taxon>
        <taxon>Gammaproteobacteria</taxon>
        <taxon>Lysobacterales</taxon>
        <taxon>Rhodanobacteraceae</taxon>
        <taxon>Dyella</taxon>
    </lineage>
</organism>
<name>A0A370X1S9_9GAMM</name>
<dbReference type="EMBL" id="QRBF01000005">
    <property type="protein sequence ID" value="RDS82359.1"/>
    <property type="molecule type" value="Genomic_DNA"/>
</dbReference>
<evidence type="ECO:0000313" key="3">
    <source>
        <dbReference type="Proteomes" id="UP000255334"/>
    </source>
</evidence>
<proteinExistence type="predicted"/>
<dbReference type="InterPro" id="IPR052564">
    <property type="entry name" value="N-acetyltrans/Recomb-assoc"/>
</dbReference>
<evidence type="ECO:0000259" key="1">
    <source>
        <dbReference type="PROSITE" id="PS51186"/>
    </source>
</evidence>
<dbReference type="GO" id="GO:0016747">
    <property type="term" value="F:acyltransferase activity, transferring groups other than amino-acyl groups"/>
    <property type="evidence" value="ECO:0007669"/>
    <property type="project" value="InterPro"/>
</dbReference>
<feature type="domain" description="N-acetyltransferase" evidence="1">
    <location>
        <begin position="21"/>
        <end position="158"/>
    </location>
</feature>
<dbReference type="AlphaFoldDB" id="A0A370X1S9"/>
<dbReference type="PANTHER" id="PTHR43451">
    <property type="entry name" value="ACETYLTRANSFERASE (GNAT) FAMILY PROTEIN"/>
    <property type="match status" value="1"/>
</dbReference>
<protein>
    <submittedName>
        <fullName evidence="2">GNAT family N-acetyltransferase</fullName>
    </submittedName>
</protein>
<keyword evidence="3" id="KW-1185">Reference proteome</keyword>
<sequence>MSQPVLRMRLGRPDDARAVGVLIRRIACRWILPDQTFEAGQALLSRLSARALREKIIDGQRFHLGYLGEQLVGVSAMRDDCHLVQFFISTKYQGRGFARRLWVRTMQDAVRRAGTRRFTLNATRCAVPVYRHMGFRATGPERPSPSGLMTTPMKLVLPAPGGKGA</sequence>
<dbReference type="PROSITE" id="PS51186">
    <property type="entry name" value="GNAT"/>
    <property type="match status" value="1"/>
</dbReference>
<dbReference type="CDD" id="cd04301">
    <property type="entry name" value="NAT_SF"/>
    <property type="match status" value="1"/>
</dbReference>
<accession>A0A370X1S9</accession>
<dbReference type="Gene3D" id="3.40.630.30">
    <property type="match status" value="1"/>
</dbReference>
<dbReference type="InterPro" id="IPR000182">
    <property type="entry name" value="GNAT_dom"/>
</dbReference>
<dbReference type="Pfam" id="PF13673">
    <property type="entry name" value="Acetyltransf_10"/>
    <property type="match status" value="1"/>
</dbReference>
<dbReference type="RefSeq" id="WP_115478533.1">
    <property type="nucleotide sequence ID" value="NZ_QRBF01000005.1"/>
</dbReference>
<keyword evidence="2" id="KW-0808">Transferase</keyword>
<comment type="caution">
    <text evidence="2">The sequence shown here is derived from an EMBL/GenBank/DDBJ whole genome shotgun (WGS) entry which is preliminary data.</text>
</comment>